<evidence type="ECO:0000259" key="5">
    <source>
        <dbReference type="Pfam" id="PF00107"/>
    </source>
</evidence>
<feature type="domain" description="Alcohol dehydrogenase-like C-terminal" evidence="5">
    <location>
        <begin position="175"/>
        <end position="305"/>
    </location>
</feature>
<dbReference type="InterPro" id="IPR036291">
    <property type="entry name" value="NAD(P)-bd_dom_sf"/>
</dbReference>
<feature type="domain" description="Alcohol dehydrogenase-like N-terminal" evidence="6">
    <location>
        <begin position="25"/>
        <end position="126"/>
    </location>
</feature>
<accession>A0ABU4WM55</accession>
<name>A0ABU4WM55_9FIRM</name>
<dbReference type="InterPro" id="IPR011032">
    <property type="entry name" value="GroES-like_sf"/>
</dbReference>
<comment type="similarity">
    <text evidence="4">Belongs to the zinc-containing alcohol dehydrogenase family.</text>
</comment>
<evidence type="ECO:0000259" key="6">
    <source>
        <dbReference type="Pfam" id="PF08240"/>
    </source>
</evidence>
<dbReference type="InterPro" id="IPR002328">
    <property type="entry name" value="ADH_Zn_CS"/>
</dbReference>
<dbReference type="Pfam" id="PF00107">
    <property type="entry name" value="ADH_zinc_N"/>
    <property type="match status" value="1"/>
</dbReference>
<evidence type="ECO:0000256" key="2">
    <source>
        <dbReference type="ARBA" id="ARBA00022833"/>
    </source>
</evidence>
<sequence length="345" mass="37867">MKMKRVLYYAPGDIRVEEADVPTPGEGEIVIKNKVTLTCGTDVKTYKRGYRYEPPFGFGHECSGVVYAVGPGVKNFVVGDRVVAHNSAPCGHCYYCKKGEPSMCESLIQNQFKNGGYAEYQLIPAPIVEQNTFHIPDNMEYKQAALLEPLACALYGTEMTHFDMGDTVCVNGCGPIGLMFVRMCVLRGARVIACDMNPERLATAKKLGAEIVINIKDVEDQAQAVIDQTPEKRGVDAAIEATGLAQVWEIAANMARPGGEVLFFGGPKKGSTVTFDTNKFHYQQLTMKGVFHTTPQVVNGAFELLKMGAIKADDFVQNEYPIEETEQAILEHASGKVIKNCIVYD</sequence>
<dbReference type="InterPro" id="IPR013149">
    <property type="entry name" value="ADH-like_C"/>
</dbReference>
<evidence type="ECO:0000256" key="4">
    <source>
        <dbReference type="RuleBase" id="RU361277"/>
    </source>
</evidence>
<gene>
    <name evidence="7" type="ORF">MOZ64_05570</name>
</gene>
<evidence type="ECO:0000313" key="7">
    <source>
        <dbReference type="EMBL" id="MDX8417308.1"/>
    </source>
</evidence>
<comment type="caution">
    <text evidence="7">The sequence shown here is derived from an EMBL/GenBank/DDBJ whole genome shotgun (WGS) entry which is preliminary data.</text>
</comment>
<dbReference type="InterPro" id="IPR013154">
    <property type="entry name" value="ADH-like_N"/>
</dbReference>
<organism evidence="7 8">
    <name type="scientific">Absicoccus intestinalis</name>
    <dbReference type="NCBI Taxonomy" id="2926319"/>
    <lineage>
        <taxon>Bacteria</taxon>
        <taxon>Bacillati</taxon>
        <taxon>Bacillota</taxon>
        <taxon>Erysipelotrichia</taxon>
        <taxon>Erysipelotrichales</taxon>
        <taxon>Erysipelotrichaceae</taxon>
        <taxon>Absicoccus</taxon>
    </lineage>
</organism>
<keyword evidence="3" id="KW-0560">Oxidoreductase</keyword>
<dbReference type="EMBL" id="JALBUS010000006">
    <property type="protein sequence ID" value="MDX8417308.1"/>
    <property type="molecule type" value="Genomic_DNA"/>
</dbReference>
<reference evidence="7 8" key="1">
    <citation type="submission" date="2022-03" db="EMBL/GenBank/DDBJ databases">
        <title>Novel taxa within the pig intestine.</title>
        <authorList>
            <person name="Wylensek D."/>
            <person name="Bishof K."/>
            <person name="Afrizal A."/>
            <person name="Clavel T."/>
        </authorList>
    </citation>
    <scope>NUCLEOTIDE SEQUENCE [LARGE SCALE GENOMIC DNA]</scope>
    <source>
        <strain evidence="7 8">Cla-KB-P134</strain>
    </source>
</reference>
<dbReference type="Gene3D" id="3.90.180.10">
    <property type="entry name" value="Medium-chain alcohol dehydrogenases, catalytic domain"/>
    <property type="match status" value="1"/>
</dbReference>
<evidence type="ECO:0000256" key="3">
    <source>
        <dbReference type="ARBA" id="ARBA00023002"/>
    </source>
</evidence>
<dbReference type="RefSeq" id="WP_320325602.1">
    <property type="nucleotide sequence ID" value="NZ_JALBUS010000006.1"/>
</dbReference>
<protein>
    <submittedName>
        <fullName evidence="7">Alcohol dehydrogenase catalytic domain-containing protein</fullName>
    </submittedName>
</protein>
<dbReference type="SUPFAM" id="SSF50129">
    <property type="entry name" value="GroES-like"/>
    <property type="match status" value="1"/>
</dbReference>
<dbReference type="PANTHER" id="PTHR43401">
    <property type="entry name" value="L-THREONINE 3-DEHYDROGENASE"/>
    <property type="match status" value="1"/>
</dbReference>
<keyword evidence="8" id="KW-1185">Reference proteome</keyword>
<keyword evidence="2 4" id="KW-0862">Zinc</keyword>
<evidence type="ECO:0000256" key="1">
    <source>
        <dbReference type="ARBA" id="ARBA00022723"/>
    </source>
</evidence>
<dbReference type="PANTHER" id="PTHR43401:SF2">
    <property type="entry name" value="L-THREONINE 3-DEHYDROGENASE"/>
    <property type="match status" value="1"/>
</dbReference>
<dbReference type="SUPFAM" id="SSF51735">
    <property type="entry name" value="NAD(P)-binding Rossmann-fold domains"/>
    <property type="match status" value="1"/>
</dbReference>
<dbReference type="Gene3D" id="3.40.50.720">
    <property type="entry name" value="NAD(P)-binding Rossmann-like Domain"/>
    <property type="match status" value="1"/>
</dbReference>
<dbReference type="Pfam" id="PF08240">
    <property type="entry name" value="ADH_N"/>
    <property type="match status" value="1"/>
</dbReference>
<proteinExistence type="inferred from homology"/>
<dbReference type="Proteomes" id="UP001285244">
    <property type="component" value="Unassembled WGS sequence"/>
</dbReference>
<dbReference type="PROSITE" id="PS00059">
    <property type="entry name" value="ADH_ZINC"/>
    <property type="match status" value="1"/>
</dbReference>
<keyword evidence="1 4" id="KW-0479">Metal-binding</keyword>
<comment type="cofactor">
    <cofactor evidence="4">
        <name>Zn(2+)</name>
        <dbReference type="ChEBI" id="CHEBI:29105"/>
    </cofactor>
</comment>
<dbReference type="InterPro" id="IPR050129">
    <property type="entry name" value="Zn_alcohol_dh"/>
</dbReference>
<evidence type="ECO:0000313" key="8">
    <source>
        <dbReference type="Proteomes" id="UP001285244"/>
    </source>
</evidence>